<evidence type="ECO:0000256" key="5">
    <source>
        <dbReference type="ARBA" id="ARBA00022679"/>
    </source>
</evidence>
<keyword evidence="5" id="KW-0808">Transferase</keyword>
<dbReference type="InterPro" id="IPR000550">
    <property type="entry name" value="Hppk"/>
</dbReference>
<comment type="pathway">
    <text evidence="1">Cofactor biosynthesis; tetrahydrofolate biosynthesis; 2-amino-4-hydroxy-6-hydroxymethyl-7,8-dihydropteridine diphosphate from 7,8-dihydroneopterin triphosphate: step 4/4.</text>
</comment>
<dbReference type="Gene3D" id="3.30.70.560">
    <property type="entry name" value="7,8-Dihydro-6-hydroxymethylpterin-pyrophosphokinase HPPK"/>
    <property type="match status" value="1"/>
</dbReference>
<dbReference type="Pfam" id="PF01288">
    <property type="entry name" value="HPPK"/>
    <property type="match status" value="1"/>
</dbReference>
<evidence type="ECO:0000256" key="6">
    <source>
        <dbReference type="ARBA" id="ARBA00022741"/>
    </source>
</evidence>
<evidence type="ECO:0000313" key="14">
    <source>
        <dbReference type="EMBL" id="PZA13242.1"/>
    </source>
</evidence>
<dbReference type="SUPFAM" id="SSF55083">
    <property type="entry name" value="6-hydroxymethyl-7,8-dihydropterin pyrophosphokinase, HPPK"/>
    <property type="match status" value="1"/>
</dbReference>
<evidence type="ECO:0000259" key="13">
    <source>
        <dbReference type="PROSITE" id="PS00794"/>
    </source>
</evidence>
<evidence type="ECO:0000256" key="11">
    <source>
        <dbReference type="ARBA" id="ARBA00029766"/>
    </source>
</evidence>
<accession>A0A323UJG4</accession>
<evidence type="ECO:0000256" key="9">
    <source>
        <dbReference type="ARBA" id="ARBA00022909"/>
    </source>
</evidence>
<keyword evidence="6" id="KW-0547">Nucleotide-binding</keyword>
<dbReference type="NCBIfam" id="TIGR01498">
    <property type="entry name" value="folK"/>
    <property type="match status" value="1"/>
</dbReference>
<dbReference type="Proteomes" id="UP000248134">
    <property type="component" value="Unassembled WGS sequence"/>
</dbReference>
<dbReference type="OrthoDB" id="9808041at2"/>
<dbReference type="PROSITE" id="PS00794">
    <property type="entry name" value="HPPK"/>
    <property type="match status" value="1"/>
</dbReference>
<evidence type="ECO:0000313" key="15">
    <source>
        <dbReference type="Proteomes" id="UP000248134"/>
    </source>
</evidence>
<dbReference type="GO" id="GO:0016301">
    <property type="term" value="F:kinase activity"/>
    <property type="evidence" value="ECO:0007669"/>
    <property type="project" value="UniProtKB-KW"/>
</dbReference>
<dbReference type="EC" id="2.7.6.3" evidence="3"/>
<comment type="caution">
    <text evidence="14">The sequence shown here is derived from an EMBL/GenBank/DDBJ whole genome shotgun (WGS) entry which is preliminary data.</text>
</comment>
<evidence type="ECO:0000256" key="7">
    <source>
        <dbReference type="ARBA" id="ARBA00022777"/>
    </source>
</evidence>
<dbReference type="PANTHER" id="PTHR43071:SF1">
    <property type="entry name" value="2-AMINO-4-HYDROXY-6-HYDROXYMETHYLDIHYDROPTERIDINE PYROPHOSPHOKINASE"/>
    <property type="match status" value="1"/>
</dbReference>
<evidence type="ECO:0000256" key="8">
    <source>
        <dbReference type="ARBA" id="ARBA00022840"/>
    </source>
</evidence>
<organism evidence="14 15">
    <name type="scientific">Rhodopseudomonas palustris</name>
    <dbReference type="NCBI Taxonomy" id="1076"/>
    <lineage>
        <taxon>Bacteria</taxon>
        <taxon>Pseudomonadati</taxon>
        <taxon>Pseudomonadota</taxon>
        <taxon>Alphaproteobacteria</taxon>
        <taxon>Hyphomicrobiales</taxon>
        <taxon>Nitrobacteraceae</taxon>
        <taxon>Rhodopseudomonas</taxon>
    </lineage>
</organism>
<keyword evidence="9" id="KW-0289">Folate biosynthesis</keyword>
<keyword evidence="8" id="KW-0067">ATP-binding</keyword>
<evidence type="ECO:0000256" key="2">
    <source>
        <dbReference type="ARBA" id="ARBA00005810"/>
    </source>
</evidence>
<comment type="similarity">
    <text evidence="2">Belongs to the HPPK family.</text>
</comment>
<feature type="domain" description="7,8-dihydro-6-hydroxymethylpterin-pyrophosphokinase" evidence="13">
    <location>
        <begin position="90"/>
        <end position="101"/>
    </location>
</feature>
<evidence type="ECO:0000256" key="1">
    <source>
        <dbReference type="ARBA" id="ARBA00005051"/>
    </source>
</evidence>
<comment type="function">
    <text evidence="10">Catalyzes the transfer of pyrophosphate from adenosine triphosphate (ATP) to 6-hydroxymethyl-7,8-dihydropterin, an enzymatic step in folate biosynthesis pathway.</text>
</comment>
<dbReference type="GO" id="GO:0003848">
    <property type="term" value="F:2-amino-4-hydroxy-6-hydroxymethyldihydropteridine diphosphokinase activity"/>
    <property type="evidence" value="ECO:0007669"/>
    <property type="project" value="UniProtKB-EC"/>
</dbReference>
<keyword evidence="7 14" id="KW-0418">Kinase</keyword>
<gene>
    <name evidence="14" type="primary">folK</name>
    <name evidence="14" type="ORF">DNX69_02365</name>
</gene>
<evidence type="ECO:0000256" key="3">
    <source>
        <dbReference type="ARBA" id="ARBA00013253"/>
    </source>
</evidence>
<proteinExistence type="inferred from homology"/>
<name>A0A323UJG4_RHOPL</name>
<dbReference type="GO" id="GO:0046656">
    <property type="term" value="P:folic acid biosynthetic process"/>
    <property type="evidence" value="ECO:0007669"/>
    <property type="project" value="UniProtKB-KW"/>
</dbReference>
<dbReference type="GO" id="GO:0005524">
    <property type="term" value="F:ATP binding"/>
    <property type="evidence" value="ECO:0007669"/>
    <property type="project" value="UniProtKB-KW"/>
</dbReference>
<protein>
    <recommendedName>
        <fullName evidence="4">2-amino-4-hydroxy-6-hydroxymethyldihydropteridine pyrophosphokinase</fullName>
        <ecNumber evidence="3">2.7.6.3</ecNumber>
    </recommendedName>
    <alternativeName>
        <fullName evidence="11">6-hydroxymethyl-7,8-dihydropterin pyrophosphokinase</fullName>
    </alternativeName>
    <alternativeName>
        <fullName evidence="12">7,8-dihydro-6-hydroxymethylpterin-pyrophosphokinase</fullName>
    </alternativeName>
</protein>
<sequence length="163" mass="18007">MPRALIALGGNVGDVRATFDKAIANICGMTQGELIARSPDYATPPWGDEQQDRFVNACVAIDTALDPHALLFTLHKIEKRFGRDRANERRWGPRTLDLDLIAYDDAVIDRPDLTLPHPRLFERAFVLVPLLDIVPDQVIAGRSLKQALSGLSTAGIERLPDRG</sequence>
<dbReference type="AlphaFoldDB" id="A0A323UJG4"/>
<evidence type="ECO:0000256" key="10">
    <source>
        <dbReference type="ARBA" id="ARBA00029409"/>
    </source>
</evidence>
<dbReference type="CDD" id="cd00483">
    <property type="entry name" value="HPPK"/>
    <property type="match status" value="1"/>
</dbReference>
<reference evidence="14 15" key="1">
    <citation type="submission" date="2018-06" db="EMBL/GenBank/DDBJ databases">
        <title>Draft Whole-Genome Sequence of the purple photosynthetic bacterium Rhodospeudomonas palustris XCP.</title>
        <authorList>
            <person name="Rayyan A."/>
            <person name="Meyer T.E."/>
            <person name="Kyndt J.A."/>
        </authorList>
    </citation>
    <scope>NUCLEOTIDE SEQUENCE [LARGE SCALE GENOMIC DNA]</scope>
    <source>
        <strain evidence="14 15">XCP</strain>
    </source>
</reference>
<dbReference type="RefSeq" id="WP_110784419.1">
    <property type="nucleotide sequence ID" value="NZ_QKQS01000006.1"/>
</dbReference>
<evidence type="ECO:0000256" key="12">
    <source>
        <dbReference type="ARBA" id="ARBA00033413"/>
    </source>
</evidence>
<dbReference type="GO" id="GO:0046654">
    <property type="term" value="P:tetrahydrofolate biosynthetic process"/>
    <property type="evidence" value="ECO:0007669"/>
    <property type="project" value="UniProtKB-UniPathway"/>
</dbReference>
<dbReference type="UniPathway" id="UPA00077">
    <property type="reaction ID" value="UER00155"/>
</dbReference>
<dbReference type="PANTHER" id="PTHR43071">
    <property type="entry name" value="2-AMINO-4-HYDROXY-6-HYDROXYMETHYLDIHYDROPTERIDINE PYROPHOSPHOKINASE"/>
    <property type="match status" value="1"/>
</dbReference>
<dbReference type="EMBL" id="QKQS01000006">
    <property type="protein sequence ID" value="PZA13242.1"/>
    <property type="molecule type" value="Genomic_DNA"/>
</dbReference>
<evidence type="ECO:0000256" key="4">
    <source>
        <dbReference type="ARBA" id="ARBA00016218"/>
    </source>
</evidence>
<dbReference type="InterPro" id="IPR035907">
    <property type="entry name" value="Hppk_sf"/>
</dbReference>